<evidence type="ECO:0000313" key="2">
    <source>
        <dbReference type="EMBL" id="TLU71358.1"/>
    </source>
</evidence>
<comment type="caution">
    <text evidence="2">The sequence shown here is derived from an EMBL/GenBank/DDBJ whole genome shotgun (WGS) entry which is preliminary data.</text>
</comment>
<dbReference type="PANTHER" id="PTHR11895">
    <property type="entry name" value="TRANSAMIDASE"/>
    <property type="match status" value="1"/>
</dbReference>
<dbReference type="RefSeq" id="WP_138327395.1">
    <property type="nucleotide sequence ID" value="NZ_VCDI01000007.1"/>
</dbReference>
<dbReference type="EMBL" id="VCDI01000007">
    <property type="protein sequence ID" value="TLU71358.1"/>
    <property type="molecule type" value="Genomic_DNA"/>
</dbReference>
<evidence type="ECO:0000259" key="1">
    <source>
        <dbReference type="Pfam" id="PF01425"/>
    </source>
</evidence>
<feature type="domain" description="Amidase" evidence="1">
    <location>
        <begin position="9"/>
        <end position="375"/>
    </location>
</feature>
<reference evidence="2 3" key="1">
    <citation type="submission" date="2019-05" db="EMBL/GenBank/DDBJ databases">
        <authorList>
            <person name="Pankratov T."/>
            <person name="Grouzdev D."/>
        </authorList>
    </citation>
    <scope>NUCLEOTIDE SEQUENCE [LARGE SCALE GENOMIC DNA]</scope>
    <source>
        <strain evidence="2 3">KEBCLARHB70R</strain>
    </source>
</reference>
<gene>
    <name evidence="2" type="ORF">FE263_17855</name>
</gene>
<dbReference type="InterPro" id="IPR023631">
    <property type="entry name" value="Amidase_dom"/>
</dbReference>
<dbReference type="Pfam" id="PF01425">
    <property type="entry name" value="Amidase"/>
    <property type="match status" value="1"/>
</dbReference>
<dbReference type="InterPro" id="IPR000120">
    <property type="entry name" value="Amidase"/>
</dbReference>
<dbReference type="InterPro" id="IPR036928">
    <property type="entry name" value="AS_sf"/>
</dbReference>
<dbReference type="SUPFAM" id="SSF75304">
    <property type="entry name" value="Amidase signature (AS) enzymes"/>
    <property type="match status" value="1"/>
</dbReference>
<dbReference type="OrthoDB" id="9777859at2"/>
<dbReference type="AlphaFoldDB" id="A0A5R9JAW1"/>
<dbReference type="GO" id="GO:0003824">
    <property type="term" value="F:catalytic activity"/>
    <property type="evidence" value="ECO:0007669"/>
    <property type="project" value="InterPro"/>
</dbReference>
<protein>
    <submittedName>
        <fullName evidence="2">Amidase</fullName>
    </submittedName>
</protein>
<evidence type="ECO:0000313" key="3">
    <source>
        <dbReference type="Proteomes" id="UP000305654"/>
    </source>
</evidence>
<proteinExistence type="predicted"/>
<dbReference type="Proteomes" id="UP000305654">
    <property type="component" value="Unassembled WGS sequence"/>
</dbReference>
<accession>A0A5R9JAW1</accession>
<keyword evidence="3" id="KW-1185">Reference proteome</keyword>
<dbReference type="PANTHER" id="PTHR11895:SF151">
    <property type="entry name" value="GLUTAMYL-TRNA(GLN) AMIDOTRANSFERASE SUBUNIT A"/>
    <property type="match status" value="1"/>
</dbReference>
<dbReference type="Gene3D" id="3.90.1300.10">
    <property type="entry name" value="Amidase signature (AS) domain"/>
    <property type="match status" value="1"/>
</dbReference>
<sequence>MKIVERLDDALTRIARQEEELHAWAHVDATGARRQAASSLPGQPLDGVLVGVKDIIDVGGLPCCLGSPIYRDRIAFADAALVARLKALGAIVLGKTTTTAFAYLEPAATRNPLDLARSPGGSSSGSAAAVAAGQVDVALATQTAGSIARPSAFCGIVGYKPTHGRFGLAGVASSAPTLDTVGWMTRNVETSLRLHLALGGDTPIGPAHSLGFCRTMHWDVAEPAMRNAFLRATAMLGASEVPSPPGTLETCHRTIMHFEMARDLSTDWLQHREAMSPPLHALLSQPAPSARDYREALSLRRRFDLDELFGTHEVLLTPSAPGEAVPYGSTGDPAFNRFVTLLGCPSVTLPFAHGPNGLPLGLQIIARPEQDPMLLATAGEVEARLGRERTL</sequence>
<organism evidence="2 3">
    <name type="scientific">Lichenicoccus roseus</name>
    <dbReference type="NCBI Taxonomy" id="2683649"/>
    <lineage>
        <taxon>Bacteria</taxon>
        <taxon>Pseudomonadati</taxon>
        <taxon>Pseudomonadota</taxon>
        <taxon>Alphaproteobacteria</taxon>
        <taxon>Acetobacterales</taxon>
        <taxon>Acetobacteraceae</taxon>
        <taxon>Lichenicoccus</taxon>
    </lineage>
</organism>
<name>A0A5R9JAW1_9PROT</name>